<gene>
    <name evidence="2" type="ORF">BSAL_84240</name>
</gene>
<feature type="compositionally biased region" description="Basic residues" evidence="1">
    <location>
        <begin position="58"/>
        <end position="85"/>
    </location>
</feature>
<accession>A0A0S4J346</accession>
<dbReference type="EMBL" id="CYKH01000966">
    <property type="protein sequence ID" value="CUG73617.1"/>
    <property type="molecule type" value="Genomic_DNA"/>
</dbReference>
<evidence type="ECO:0000313" key="2">
    <source>
        <dbReference type="EMBL" id="CUG73617.1"/>
    </source>
</evidence>
<dbReference type="VEuPathDB" id="TriTrypDB:BSAL_84240"/>
<evidence type="ECO:0000256" key="1">
    <source>
        <dbReference type="SAM" id="MobiDB-lite"/>
    </source>
</evidence>
<feature type="compositionally biased region" description="Basic and acidic residues" evidence="1">
    <location>
        <begin position="86"/>
        <end position="108"/>
    </location>
</feature>
<feature type="non-terminal residue" evidence="2">
    <location>
        <position position="1"/>
    </location>
</feature>
<organism evidence="2 3">
    <name type="scientific">Bodo saltans</name>
    <name type="common">Flagellated protozoan</name>
    <dbReference type="NCBI Taxonomy" id="75058"/>
    <lineage>
        <taxon>Eukaryota</taxon>
        <taxon>Discoba</taxon>
        <taxon>Euglenozoa</taxon>
        <taxon>Kinetoplastea</taxon>
        <taxon>Metakinetoplastina</taxon>
        <taxon>Eubodonida</taxon>
        <taxon>Bodonidae</taxon>
        <taxon>Bodo</taxon>
    </lineage>
</organism>
<keyword evidence="3" id="KW-1185">Reference proteome</keyword>
<sequence length="130" mass="14795">LRAVAADVGVQRRDDCAACDPAGCAAEGGHRHHRVRHARPCAVRPPDDERQVAVRLRRGRRPGRRRRGGACAKARGRRGGHRGRRPEHVPACDRCRGREGGREEERQEDHRFLECSPTSWVQRLCLWGWQ</sequence>
<name>A0A0S4J346_BODSA</name>
<protein>
    <submittedName>
        <fullName evidence="2">Uncharacterized protein</fullName>
    </submittedName>
</protein>
<dbReference type="Proteomes" id="UP000051952">
    <property type="component" value="Unassembled WGS sequence"/>
</dbReference>
<evidence type="ECO:0000313" key="3">
    <source>
        <dbReference type="Proteomes" id="UP000051952"/>
    </source>
</evidence>
<dbReference type="AlphaFoldDB" id="A0A0S4J346"/>
<proteinExistence type="predicted"/>
<feature type="region of interest" description="Disordered" evidence="1">
    <location>
        <begin position="58"/>
        <end position="108"/>
    </location>
</feature>
<reference evidence="3" key="1">
    <citation type="submission" date="2015-09" db="EMBL/GenBank/DDBJ databases">
        <authorList>
            <consortium name="Pathogen Informatics"/>
        </authorList>
    </citation>
    <scope>NUCLEOTIDE SEQUENCE [LARGE SCALE GENOMIC DNA]</scope>
    <source>
        <strain evidence="3">Lake Konstanz</strain>
    </source>
</reference>